<evidence type="ECO:0000313" key="8">
    <source>
        <dbReference type="Proteomes" id="UP000887569"/>
    </source>
</evidence>
<sequence length="283" mass="32121">MALSNLDSRKSSHPRNKLAVTRGRGHWLKNRIAFEAAEQLEANDRCIRACIEPSITHLVVPLLTQPQQMKPSRPRNMDLYKTALCDYWAAGMSCRFGDRCWFAHGPEELRVAQFVLPGPRANPTNNPFDYEIRMGEHWSLGSDGSRRSMIEEEVLGFSPNEVHWPSDRATSRVIGSERMSRLRNSTIDTHSFTAESLSNMRRPASAAGNVSSTDDIRSPRCSDSGMGASWYSFTSTRRSEDIHEMNGNCDQMEKQHEDEYNLWSGTDIELNFLPDILPRDVLS</sequence>
<evidence type="ECO:0000256" key="2">
    <source>
        <dbReference type="ARBA" id="ARBA00022737"/>
    </source>
</evidence>
<organism evidence="8 9">
    <name type="scientific">Parascaris univalens</name>
    <name type="common">Nematode worm</name>
    <dbReference type="NCBI Taxonomy" id="6257"/>
    <lineage>
        <taxon>Eukaryota</taxon>
        <taxon>Metazoa</taxon>
        <taxon>Ecdysozoa</taxon>
        <taxon>Nematoda</taxon>
        <taxon>Chromadorea</taxon>
        <taxon>Rhabditida</taxon>
        <taxon>Spirurina</taxon>
        <taxon>Ascaridomorpha</taxon>
        <taxon>Ascaridoidea</taxon>
        <taxon>Ascarididae</taxon>
        <taxon>Parascaris</taxon>
    </lineage>
</organism>
<keyword evidence="3 5" id="KW-0863">Zinc-finger</keyword>
<keyword evidence="1 5" id="KW-0479">Metal-binding</keyword>
<evidence type="ECO:0000256" key="1">
    <source>
        <dbReference type="ARBA" id="ARBA00022723"/>
    </source>
</evidence>
<evidence type="ECO:0000256" key="3">
    <source>
        <dbReference type="ARBA" id="ARBA00022771"/>
    </source>
</evidence>
<evidence type="ECO:0000256" key="4">
    <source>
        <dbReference type="ARBA" id="ARBA00022833"/>
    </source>
</evidence>
<feature type="region of interest" description="Disordered" evidence="6">
    <location>
        <begin position="198"/>
        <end position="221"/>
    </location>
</feature>
<accession>A0A914ZW02</accession>
<dbReference type="InterPro" id="IPR036855">
    <property type="entry name" value="Znf_CCCH_sf"/>
</dbReference>
<keyword evidence="2" id="KW-0677">Repeat</keyword>
<dbReference type="PANTHER" id="PTHR12547">
    <property type="entry name" value="CCCH ZINC FINGER/TIS11-RELATED"/>
    <property type="match status" value="1"/>
</dbReference>
<dbReference type="InterPro" id="IPR000571">
    <property type="entry name" value="Znf_CCCH"/>
</dbReference>
<proteinExistence type="predicted"/>
<dbReference type="GO" id="GO:0043186">
    <property type="term" value="C:P granule"/>
    <property type="evidence" value="ECO:0007669"/>
    <property type="project" value="UniProtKB-ARBA"/>
</dbReference>
<reference evidence="9" key="1">
    <citation type="submission" date="2022-11" db="UniProtKB">
        <authorList>
            <consortium name="WormBaseParasite"/>
        </authorList>
    </citation>
    <scope>IDENTIFICATION</scope>
</reference>
<evidence type="ECO:0000313" key="9">
    <source>
        <dbReference type="WBParaSite" id="PgB20_g058_t01"/>
    </source>
</evidence>
<feature type="zinc finger region" description="C3H1-type" evidence="5">
    <location>
        <begin position="79"/>
        <end position="107"/>
    </location>
</feature>
<dbReference type="FunFam" id="4.10.1000.10:FF:000003">
    <property type="entry name" value="Zinc finger CCCH domain-containing protein"/>
    <property type="match status" value="1"/>
</dbReference>
<dbReference type="GO" id="GO:0010468">
    <property type="term" value="P:regulation of gene expression"/>
    <property type="evidence" value="ECO:0007669"/>
    <property type="project" value="UniProtKB-ARBA"/>
</dbReference>
<dbReference type="Pfam" id="PF00642">
    <property type="entry name" value="zf-CCCH"/>
    <property type="match status" value="1"/>
</dbReference>
<keyword evidence="8" id="KW-1185">Reference proteome</keyword>
<dbReference type="GO" id="GO:0003729">
    <property type="term" value="F:mRNA binding"/>
    <property type="evidence" value="ECO:0007669"/>
    <property type="project" value="InterPro"/>
</dbReference>
<name>A0A914ZW02_PARUN</name>
<dbReference type="Proteomes" id="UP000887569">
    <property type="component" value="Unplaced"/>
</dbReference>
<dbReference type="WBParaSite" id="PgB20_g058_t01">
    <property type="protein sequence ID" value="PgB20_g058_t01"/>
    <property type="gene ID" value="PgB20_g058"/>
</dbReference>
<dbReference type="SUPFAM" id="SSF90229">
    <property type="entry name" value="CCCH zinc finger"/>
    <property type="match status" value="1"/>
</dbReference>
<evidence type="ECO:0000256" key="5">
    <source>
        <dbReference type="PROSITE-ProRule" id="PRU00723"/>
    </source>
</evidence>
<protein>
    <submittedName>
        <fullName evidence="9">C3H1-type domain-containing protein</fullName>
    </submittedName>
</protein>
<dbReference type="AlphaFoldDB" id="A0A914ZW02"/>
<dbReference type="PROSITE" id="PS50103">
    <property type="entry name" value="ZF_C3H1"/>
    <property type="match status" value="1"/>
</dbReference>
<feature type="domain" description="C3H1-type" evidence="7">
    <location>
        <begin position="79"/>
        <end position="107"/>
    </location>
</feature>
<dbReference type="SMART" id="SM00356">
    <property type="entry name" value="ZnF_C3H1"/>
    <property type="match status" value="1"/>
</dbReference>
<dbReference type="InterPro" id="IPR045877">
    <property type="entry name" value="ZFP36-like"/>
</dbReference>
<evidence type="ECO:0000256" key="6">
    <source>
        <dbReference type="SAM" id="MobiDB-lite"/>
    </source>
</evidence>
<dbReference type="Gene3D" id="4.10.1000.10">
    <property type="entry name" value="Zinc finger, CCCH-type"/>
    <property type="match status" value="1"/>
</dbReference>
<evidence type="ECO:0000259" key="7">
    <source>
        <dbReference type="PROSITE" id="PS50103"/>
    </source>
</evidence>
<dbReference type="GO" id="GO:0051252">
    <property type="term" value="P:regulation of RNA metabolic process"/>
    <property type="evidence" value="ECO:0007669"/>
    <property type="project" value="UniProtKB-ARBA"/>
</dbReference>
<keyword evidence="4 5" id="KW-0862">Zinc</keyword>
<dbReference type="PANTHER" id="PTHR12547:SF18">
    <property type="entry name" value="PROTEIN TIS11"/>
    <property type="match status" value="1"/>
</dbReference>
<dbReference type="GO" id="GO:0008270">
    <property type="term" value="F:zinc ion binding"/>
    <property type="evidence" value="ECO:0007669"/>
    <property type="project" value="UniProtKB-KW"/>
</dbReference>